<keyword evidence="2 4" id="KW-0378">Hydrolase</keyword>
<feature type="active site" description="Charge relay system" evidence="4">
    <location>
        <position position="236"/>
    </location>
</feature>
<dbReference type="PROSITE" id="PS51892">
    <property type="entry name" value="SUBTILASE"/>
    <property type="match status" value="1"/>
</dbReference>
<dbReference type="GO" id="GO:0006508">
    <property type="term" value="P:proteolysis"/>
    <property type="evidence" value="ECO:0007669"/>
    <property type="project" value="UniProtKB-KW"/>
</dbReference>
<comment type="caution">
    <text evidence="6">The sequence shown here is derived from an EMBL/GenBank/DDBJ whole genome shotgun (WGS) entry which is preliminary data.</text>
</comment>
<name>A0A8J2NUG2_9HEXA</name>
<feature type="non-terminal residue" evidence="6">
    <location>
        <position position="445"/>
    </location>
</feature>
<gene>
    <name evidence="6" type="ORF">AFUS01_LOCUS4190</name>
</gene>
<dbReference type="PANTHER" id="PTHR43806:SF67">
    <property type="entry name" value="EGF-LIKE DOMAIN-CONTAINING PROTEIN"/>
    <property type="match status" value="1"/>
</dbReference>
<dbReference type="EMBL" id="CAJVCH010025979">
    <property type="protein sequence ID" value="CAG7699657.1"/>
    <property type="molecule type" value="Genomic_DNA"/>
</dbReference>
<dbReference type="InterPro" id="IPR050131">
    <property type="entry name" value="Peptidase_S8_subtilisin-like"/>
</dbReference>
<keyword evidence="7" id="KW-1185">Reference proteome</keyword>
<feature type="domain" description="Peptidase S8/S53" evidence="5">
    <location>
        <begin position="189"/>
        <end position="442"/>
    </location>
</feature>
<protein>
    <recommendedName>
        <fullName evidence="5">Peptidase S8/S53 domain-containing protein</fullName>
    </recommendedName>
</protein>
<sequence>MLCFHVKCLAVIIVVFVHLLYVKTAQNLIQPDLIDKLQTGGFANIIVTFKIKTNDTIIRFAEESKSIANRVEKITKLSDELQKLATSTQKQVLDFINNERANINYCILWITNQLTIRSASLDLVNKIATFDDVSEIRETKILQGITLSTVSNASDYIRDLKPHPDFSSANSYAVLQVKAPDAWAQGYDGTGVTVGIIDSGVKLTHDCLYDSYAGIENNGWFDPERKSNSPRDDRGHGTTCLSLIVGQFGIGVAPGAKWMACLMFDSNLGWMEDYALQCLQFMICPTDHEGNKKDCSKAPRVINNSWYYTAGEDDSNMRMIIPIFEVLDIVLVFCIGNEGIPCGVAGAPANYKEFIGVGGTSYKGNYWTGSSSGPSRTDGSIKPDLVAPADCVLAANSIGDNEYDSTLGTSLSAPIVVGVIALMLQKNSRLTKDEIKEILYKSCDP</sequence>
<evidence type="ECO:0000256" key="4">
    <source>
        <dbReference type="PROSITE-ProRule" id="PRU01240"/>
    </source>
</evidence>
<proteinExistence type="inferred from homology"/>
<reference evidence="6" key="1">
    <citation type="submission" date="2021-06" db="EMBL/GenBank/DDBJ databases">
        <authorList>
            <person name="Hodson N. C."/>
            <person name="Mongue J. A."/>
            <person name="Jaron S. K."/>
        </authorList>
    </citation>
    <scope>NUCLEOTIDE SEQUENCE</scope>
</reference>
<comment type="similarity">
    <text evidence="4">Belongs to the peptidase S8 family.</text>
</comment>
<evidence type="ECO:0000313" key="6">
    <source>
        <dbReference type="EMBL" id="CAG7699657.1"/>
    </source>
</evidence>
<dbReference type="GO" id="GO:0004252">
    <property type="term" value="F:serine-type endopeptidase activity"/>
    <property type="evidence" value="ECO:0007669"/>
    <property type="project" value="UniProtKB-UniRule"/>
</dbReference>
<keyword evidence="1 4" id="KW-0645">Protease</keyword>
<evidence type="ECO:0000256" key="3">
    <source>
        <dbReference type="ARBA" id="ARBA00022825"/>
    </source>
</evidence>
<dbReference type="InterPro" id="IPR000209">
    <property type="entry name" value="Peptidase_S8/S53_dom"/>
</dbReference>
<dbReference type="InterPro" id="IPR023828">
    <property type="entry name" value="Peptidase_S8_Ser-AS"/>
</dbReference>
<feature type="active site" description="Charge relay system" evidence="4">
    <location>
        <position position="410"/>
    </location>
</feature>
<evidence type="ECO:0000313" key="7">
    <source>
        <dbReference type="Proteomes" id="UP000708208"/>
    </source>
</evidence>
<evidence type="ECO:0000256" key="1">
    <source>
        <dbReference type="ARBA" id="ARBA00022670"/>
    </source>
</evidence>
<feature type="active site" description="Charge relay system" evidence="4">
    <location>
        <position position="198"/>
    </location>
</feature>
<dbReference type="AlphaFoldDB" id="A0A8J2NUG2"/>
<dbReference type="PROSITE" id="PS00136">
    <property type="entry name" value="SUBTILASE_ASP"/>
    <property type="match status" value="1"/>
</dbReference>
<dbReference type="OrthoDB" id="1740355at2759"/>
<accession>A0A8J2NUG2</accession>
<evidence type="ECO:0000259" key="5">
    <source>
        <dbReference type="Pfam" id="PF00082"/>
    </source>
</evidence>
<dbReference type="PANTHER" id="PTHR43806">
    <property type="entry name" value="PEPTIDASE S8"/>
    <property type="match status" value="1"/>
</dbReference>
<dbReference type="Pfam" id="PF00082">
    <property type="entry name" value="Peptidase_S8"/>
    <property type="match status" value="1"/>
</dbReference>
<dbReference type="Proteomes" id="UP000708208">
    <property type="component" value="Unassembled WGS sequence"/>
</dbReference>
<dbReference type="InterPro" id="IPR023827">
    <property type="entry name" value="Peptidase_S8_Asp-AS"/>
</dbReference>
<keyword evidence="3 4" id="KW-0720">Serine protease</keyword>
<evidence type="ECO:0000256" key="2">
    <source>
        <dbReference type="ARBA" id="ARBA00022801"/>
    </source>
</evidence>
<organism evidence="6 7">
    <name type="scientific">Allacma fusca</name>
    <dbReference type="NCBI Taxonomy" id="39272"/>
    <lineage>
        <taxon>Eukaryota</taxon>
        <taxon>Metazoa</taxon>
        <taxon>Ecdysozoa</taxon>
        <taxon>Arthropoda</taxon>
        <taxon>Hexapoda</taxon>
        <taxon>Collembola</taxon>
        <taxon>Symphypleona</taxon>
        <taxon>Sminthuridae</taxon>
        <taxon>Allacma</taxon>
    </lineage>
</organism>
<dbReference type="PROSITE" id="PS00138">
    <property type="entry name" value="SUBTILASE_SER"/>
    <property type="match status" value="1"/>
</dbReference>